<reference evidence="1 2" key="1">
    <citation type="submission" date="2019-06" db="EMBL/GenBank/DDBJ databases">
        <title>Complete genome sequence of Aeromonas hydrophila bacteriophage D3.</title>
        <authorList>
            <person name="Rai S."/>
            <person name="Tyagi A."/>
            <person name="Kumar N."/>
            <person name="Singh N."/>
        </authorList>
    </citation>
    <scope>NUCLEOTIDE SEQUENCE [LARGE SCALE GENOMIC DNA]</scope>
</reference>
<dbReference type="EMBL" id="MN102098">
    <property type="protein sequence ID" value="QDJ97156.1"/>
    <property type="molecule type" value="Genomic_DNA"/>
</dbReference>
<proteinExistence type="predicted"/>
<organism evidence="1 2">
    <name type="scientific">Aeromonas phage D3</name>
    <dbReference type="NCBI Taxonomy" id="2593327"/>
    <lineage>
        <taxon>Viruses</taxon>
        <taxon>Duplodnaviria</taxon>
        <taxon>Heunggongvirae</taxon>
        <taxon>Uroviricota</taxon>
        <taxon>Caudoviricetes</taxon>
        <taxon>Chimalliviridae</taxon>
        <taxon>Ludhianavirus</taxon>
        <taxon>Ludhianavirus D3</taxon>
    </lineage>
</organism>
<sequence>MKKIIIASAFVFGSFAVQAADVAVLGGGMSYHFKHEGQNQVHPSIGVQIDNFSVLYTTKNSIELPSLQVAYGDNFFESKVVDFGYRVGLATGYRKGHKYSNGEYYYDGHEIGNTGLLPLVTITTTIHTPIPKLDLVADTAPNVVMFGFKYNL</sequence>
<name>A0A514TVV1_9CAUD</name>
<evidence type="ECO:0000313" key="1">
    <source>
        <dbReference type="EMBL" id="QDJ97156.1"/>
    </source>
</evidence>
<gene>
    <name evidence="1" type="ORF">D3_0158</name>
</gene>
<dbReference type="Proteomes" id="UP000319658">
    <property type="component" value="Segment"/>
</dbReference>
<evidence type="ECO:0000313" key="2">
    <source>
        <dbReference type="Proteomes" id="UP000319658"/>
    </source>
</evidence>
<accession>A0A514TVV1</accession>
<keyword evidence="2" id="KW-1185">Reference proteome</keyword>
<protein>
    <submittedName>
        <fullName evidence="1">Uncharacterized protein</fullName>
    </submittedName>
</protein>